<gene>
    <name evidence="1" type="ORF">DW084_15130</name>
</gene>
<protein>
    <submittedName>
        <fullName evidence="1">Abortive infection protein</fullName>
    </submittedName>
</protein>
<dbReference type="InterPro" id="IPR011664">
    <property type="entry name" value="Abi_system_AbiD/AbiF-like"/>
</dbReference>
<name>A0A415EP72_ENTCA</name>
<evidence type="ECO:0000313" key="2">
    <source>
        <dbReference type="Proteomes" id="UP000286288"/>
    </source>
</evidence>
<comment type="caution">
    <text evidence="1">The sequence shown here is derived from an EMBL/GenBank/DDBJ whole genome shotgun (WGS) entry which is preliminary data.</text>
</comment>
<dbReference type="EMBL" id="QRMZ01000024">
    <property type="protein sequence ID" value="RHK04850.1"/>
    <property type="molecule type" value="Genomic_DNA"/>
</dbReference>
<proteinExistence type="predicted"/>
<dbReference type="AlphaFoldDB" id="A0A415EP72"/>
<organism evidence="1 2">
    <name type="scientific">Enterococcus casseliflavus</name>
    <name type="common">Enterococcus flavescens</name>
    <dbReference type="NCBI Taxonomy" id="37734"/>
    <lineage>
        <taxon>Bacteria</taxon>
        <taxon>Bacillati</taxon>
        <taxon>Bacillota</taxon>
        <taxon>Bacilli</taxon>
        <taxon>Lactobacillales</taxon>
        <taxon>Enterococcaceae</taxon>
        <taxon>Enterococcus</taxon>
    </lineage>
</organism>
<dbReference type="Pfam" id="PF07751">
    <property type="entry name" value="Abi_2"/>
    <property type="match status" value="1"/>
</dbReference>
<reference evidence="1 2" key="1">
    <citation type="submission" date="2018-08" db="EMBL/GenBank/DDBJ databases">
        <title>A genome reference for cultivated species of the human gut microbiota.</title>
        <authorList>
            <person name="Zou Y."/>
            <person name="Xue W."/>
            <person name="Luo G."/>
        </authorList>
    </citation>
    <scope>NUCLEOTIDE SEQUENCE [LARGE SCALE GENOMIC DNA]</scope>
    <source>
        <strain evidence="1 2">AF48-16</strain>
    </source>
</reference>
<sequence length="289" mass="34454">MAYNRCATTLDEQIEILRSRNLTIDDDSFAKNAIKKIGYFRFKGYCLPYYQAKDFFEDEVTFNHIYENYRFDERLRLLVFQIIEHIEIELRSVIGNEFSLSASPVAHYDSQYFENETYHQMWLASFQKLVDQSVKRKELYTHHYISNYENTFPIWVVLEISDFGTLSKFYSNLMADFKNNIAKQNYGVSSKFLANWIYVLSVVRNICAHNGRLYDKIIPIRAKWSKKERSLTNDRLFAAILICKKLCLDKEYFSLFFKNLRTLINIYDEYIDISLIGFPENWEDLLEGL</sequence>
<accession>A0A415EP72</accession>
<dbReference type="Proteomes" id="UP000286288">
    <property type="component" value="Unassembled WGS sequence"/>
</dbReference>
<evidence type="ECO:0000313" key="1">
    <source>
        <dbReference type="EMBL" id="RHK04850.1"/>
    </source>
</evidence>